<accession>A0AAD6UTQ9</accession>
<comment type="caution">
    <text evidence="2">The sequence shown here is derived from an EMBL/GenBank/DDBJ whole genome shotgun (WGS) entry which is preliminary data.</text>
</comment>
<feature type="transmembrane region" description="Helical" evidence="1">
    <location>
        <begin position="73"/>
        <end position="100"/>
    </location>
</feature>
<keyword evidence="1" id="KW-0472">Membrane</keyword>
<evidence type="ECO:0000313" key="3">
    <source>
        <dbReference type="Proteomes" id="UP001219525"/>
    </source>
</evidence>
<evidence type="ECO:0000313" key="2">
    <source>
        <dbReference type="EMBL" id="KAJ7193437.1"/>
    </source>
</evidence>
<keyword evidence="1" id="KW-0812">Transmembrane</keyword>
<keyword evidence="3" id="KW-1185">Reference proteome</keyword>
<dbReference type="AlphaFoldDB" id="A0AAD6UTQ9"/>
<evidence type="ECO:0008006" key="4">
    <source>
        <dbReference type="Google" id="ProtNLM"/>
    </source>
</evidence>
<proteinExistence type="predicted"/>
<sequence length="398" mass="45011">MATQLAQELLVTIVGHVHDKPTLKSCALTSSRLHTLSQRGLFSSFRISLASPSRAPTTSYKVVNRRFLQSPRLAGYVTTLTVGFPFGLSAIATAADVRALRLLLGQLKRVRQFTLESENYFVWSISPVEISLCAPILDFIRRMNLLQLHIRSIRHIPLATLAAFFCAAQTLGIHNAAVHWAPQDITAALPRARVEHLRLTDCDSVVAKLRRHQFAPLAANVRRMWITMRTDYPTFQFGHDLARRLEYLRVEWPLLRLLERPMDPIQPLVALRTLDLSYRFFDRDVEPSSVAILEPLFSCTTAALAEVRFAYTLGENDFGQHYFHVDTLAAAAAALDKCPGAHSDAPRIRWYLSVEGMRARKEHHLVQFTASLQAGLPHIHEQGRLYVQNRAFTDDWGD</sequence>
<protein>
    <recommendedName>
        <fullName evidence="4">F-box domain-containing protein</fullName>
    </recommendedName>
</protein>
<dbReference type="Proteomes" id="UP001219525">
    <property type="component" value="Unassembled WGS sequence"/>
</dbReference>
<keyword evidence="1" id="KW-1133">Transmembrane helix</keyword>
<gene>
    <name evidence="2" type="ORF">GGX14DRAFT_701143</name>
</gene>
<evidence type="ECO:0000256" key="1">
    <source>
        <dbReference type="SAM" id="Phobius"/>
    </source>
</evidence>
<reference evidence="2" key="1">
    <citation type="submission" date="2023-03" db="EMBL/GenBank/DDBJ databases">
        <title>Massive genome expansion in bonnet fungi (Mycena s.s.) driven by repeated elements and novel gene families across ecological guilds.</title>
        <authorList>
            <consortium name="Lawrence Berkeley National Laboratory"/>
            <person name="Harder C.B."/>
            <person name="Miyauchi S."/>
            <person name="Viragh M."/>
            <person name="Kuo A."/>
            <person name="Thoen E."/>
            <person name="Andreopoulos B."/>
            <person name="Lu D."/>
            <person name="Skrede I."/>
            <person name="Drula E."/>
            <person name="Henrissat B."/>
            <person name="Morin E."/>
            <person name="Kohler A."/>
            <person name="Barry K."/>
            <person name="LaButti K."/>
            <person name="Morin E."/>
            <person name="Salamov A."/>
            <person name="Lipzen A."/>
            <person name="Mereny Z."/>
            <person name="Hegedus B."/>
            <person name="Baldrian P."/>
            <person name="Stursova M."/>
            <person name="Weitz H."/>
            <person name="Taylor A."/>
            <person name="Grigoriev I.V."/>
            <person name="Nagy L.G."/>
            <person name="Martin F."/>
            <person name="Kauserud H."/>
        </authorList>
    </citation>
    <scope>NUCLEOTIDE SEQUENCE</scope>
    <source>
        <strain evidence="2">9144</strain>
    </source>
</reference>
<organism evidence="2 3">
    <name type="scientific">Mycena pura</name>
    <dbReference type="NCBI Taxonomy" id="153505"/>
    <lineage>
        <taxon>Eukaryota</taxon>
        <taxon>Fungi</taxon>
        <taxon>Dikarya</taxon>
        <taxon>Basidiomycota</taxon>
        <taxon>Agaricomycotina</taxon>
        <taxon>Agaricomycetes</taxon>
        <taxon>Agaricomycetidae</taxon>
        <taxon>Agaricales</taxon>
        <taxon>Marasmiineae</taxon>
        <taxon>Mycenaceae</taxon>
        <taxon>Mycena</taxon>
    </lineage>
</organism>
<dbReference type="EMBL" id="JARJCW010000108">
    <property type="protein sequence ID" value="KAJ7193437.1"/>
    <property type="molecule type" value="Genomic_DNA"/>
</dbReference>
<name>A0AAD6UTQ9_9AGAR</name>